<dbReference type="OrthoDB" id="2266637at2759"/>
<reference evidence="3" key="2">
    <citation type="submission" date="2015-01" db="EMBL/GenBank/DDBJ databases">
        <title>Evolutionary Origins and Diversification of the Mycorrhizal Mutualists.</title>
        <authorList>
            <consortium name="DOE Joint Genome Institute"/>
            <consortium name="Mycorrhizal Genomics Consortium"/>
            <person name="Kohler A."/>
            <person name="Kuo A."/>
            <person name="Nagy L.G."/>
            <person name="Floudas D."/>
            <person name="Copeland A."/>
            <person name="Barry K.W."/>
            <person name="Cichocki N."/>
            <person name="Veneault-Fourrey C."/>
            <person name="LaButti K."/>
            <person name="Lindquist E.A."/>
            <person name="Lipzen A."/>
            <person name="Lundell T."/>
            <person name="Morin E."/>
            <person name="Murat C."/>
            <person name="Riley R."/>
            <person name="Ohm R."/>
            <person name="Sun H."/>
            <person name="Tunlid A."/>
            <person name="Henrissat B."/>
            <person name="Grigoriev I.V."/>
            <person name="Hibbett D.S."/>
            <person name="Martin F."/>
        </authorList>
    </citation>
    <scope>NUCLEOTIDE SEQUENCE [LARGE SCALE GENOMIC DNA]</scope>
    <source>
        <strain evidence="3">Ve08.2h10</strain>
    </source>
</reference>
<sequence>IEYLPPYSPNYNPIKQTFSIIKAHLHHSSLGLFAPKRLYYEMYCACDCIGLEMT</sequence>
<dbReference type="HOGENOM" id="CLU_056788_12_1_1"/>
<dbReference type="AlphaFoldDB" id="A0A0D0D5M7"/>
<organism evidence="2 3">
    <name type="scientific">Paxillus rubicundulus Ve08.2h10</name>
    <dbReference type="NCBI Taxonomy" id="930991"/>
    <lineage>
        <taxon>Eukaryota</taxon>
        <taxon>Fungi</taxon>
        <taxon>Dikarya</taxon>
        <taxon>Basidiomycota</taxon>
        <taxon>Agaricomycotina</taxon>
        <taxon>Agaricomycetes</taxon>
        <taxon>Agaricomycetidae</taxon>
        <taxon>Boletales</taxon>
        <taxon>Paxilineae</taxon>
        <taxon>Paxillaceae</taxon>
        <taxon>Paxillus</taxon>
    </lineage>
</organism>
<keyword evidence="3" id="KW-1185">Reference proteome</keyword>
<feature type="non-terminal residue" evidence="2">
    <location>
        <position position="1"/>
    </location>
</feature>
<dbReference type="Pfam" id="PF13358">
    <property type="entry name" value="DDE_3"/>
    <property type="match status" value="1"/>
</dbReference>
<reference evidence="2 3" key="1">
    <citation type="submission" date="2014-04" db="EMBL/GenBank/DDBJ databases">
        <authorList>
            <consortium name="DOE Joint Genome Institute"/>
            <person name="Kuo A."/>
            <person name="Kohler A."/>
            <person name="Jargeat P."/>
            <person name="Nagy L.G."/>
            <person name="Floudas D."/>
            <person name="Copeland A."/>
            <person name="Barry K.W."/>
            <person name="Cichocki N."/>
            <person name="Veneault-Fourrey C."/>
            <person name="LaButti K."/>
            <person name="Lindquist E.A."/>
            <person name="Lipzen A."/>
            <person name="Lundell T."/>
            <person name="Morin E."/>
            <person name="Murat C."/>
            <person name="Sun H."/>
            <person name="Tunlid A."/>
            <person name="Henrissat B."/>
            <person name="Grigoriev I.V."/>
            <person name="Hibbett D.S."/>
            <person name="Martin F."/>
            <person name="Nordberg H.P."/>
            <person name="Cantor M.N."/>
            <person name="Hua S.X."/>
        </authorList>
    </citation>
    <scope>NUCLEOTIDE SEQUENCE [LARGE SCALE GENOMIC DNA]</scope>
    <source>
        <strain evidence="2 3">Ve08.2h10</strain>
    </source>
</reference>
<gene>
    <name evidence="2" type="ORF">PAXRUDRAFT_148335</name>
</gene>
<evidence type="ECO:0000259" key="1">
    <source>
        <dbReference type="Pfam" id="PF13358"/>
    </source>
</evidence>
<dbReference type="InterPro" id="IPR038717">
    <property type="entry name" value="Tc1-like_DDE_dom"/>
</dbReference>
<dbReference type="InParanoid" id="A0A0D0D5M7"/>
<dbReference type="Proteomes" id="UP000054538">
    <property type="component" value="Unassembled WGS sequence"/>
</dbReference>
<name>A0A0D0D5M7_9AGAM</name>
<feature type="domain" description="Tc1-like transposase DDE" evidence="1">
    <location>
        <begin position="1"/>
        <end position="27"/>
    </location>
</feature>
<evidence type="ECO:0000313" key="2">
    <source>
        <dbReference type="EMBL" id="KIK91967.1"/>
    </source>
</evidence>
<proteinExistence type="predicted"/>
<evidence type="ECO:0000313" key="3">
    <source>
        <dbReference type="Proteomes" id="UP000054538"/>
    </source>
</evidence>
<dbReference type="EMBL" id="KN825329">
    <property type="protein sequence ID" value="KIK91967.1"/>
    <property type="molecule type" value="Genomic_DNA"/>
</dbReference>
<protein>
    <recommendedName>
        <fullName evidence="1">Tc1-like transposase DDE domain-containing protein</fullName>
    </recommendedName>
</protein>
<accession>A0A0D0D5M7</accession>